<keyword evidence="1" id="KW-0677">Repeat</keyword>
<dbReference type="PANTHER" id="PTHR24171:SF8">
    <property type="entry name" value="BRCA1-ASSOCIATED RING DOMAIN PROTEIN 1"/>
    <property type="match status" value="1"/>
</dbReference>
<dbReference type="Pfam" id="PF00023">
    <property type="entry name" value="Ank"/>
    <property type="match status" value="1"/>
</dbReference>
<evidence type="ECO:0000313" key="4">
    <source>
        <dbReference type="EMBL" id="WTP69638.1"/>
    </source>
</evidence>
<protein>
    <submittedName>
        <fullName evidence="4">Ankyrin repeat domain-containing protein</fullName>
    </submittedName>
</protein>
<dbReference type="SUPFAM" id="SSF48403">
    <property type="entry name" value="Ankyrin repeat"/>
    <property type="match status" value="1"/>
</dbReference>
<keyword evidence="5" id="KW-1185">Reference proteome</keyword>
<evidence type="ECO:0000256" key="2">
    <source>
        <dbReference type="ARBA" id="ARBA00023043"/>
    </source>
</evidence>
<dbReference type="InterPro" id="IPR002110">
    <property type="entry name" value="Ankyrin_rpt"/>
</dbReference>
<keyword evidence="2 3" id="KW-0040">ANK repeat</keyword>
<evidence type="ECO:0000256" key="3">
    <source>
        <dbReference type="PROSITE-ProRule" id="PRU00023"/>
    </source>
</evidence>
<feature type="repeat" description="ANK" evidence="3">
    <location>
        <begin position="37"/>
        <end position="69"/>
    </location>
</feature>
<dbReference type="Proteomes" id="UP001622496">
    <property type="component" value="Chromosome"/>
</dbReference>
<dbReference type="PROSITE" id="PS50297">
    <property type="entry name" value="ANK_REP_REGION"/>
    <property type="match status" value="3"/>
</dbReference>
<evidence type="ECO:0000313" key="5">
    <source>
        <dbReference type="Proteomes" id="UP001622496"/>
    </source>
</evidence>
<gene>
    <name evidence="4" type="ORF">OG560_31130</name>
</gene>
<dbReference type="RefSeq" id="WP_363142554.1">
    <property type="nucleotide sequence ID" value="NZ_CP108135.1"/>
</dbReference>
<reference evidence="4 5" key="1">
    <citation type="submission" date="2022-10" db="EMBL/GenBank/DDBJ databases">
        <title>The complete genomes of actinobacterial strains from the NBC collection.</title>
        <authorList>
            <person name="Joergensen T.S."/>
            <person name="Alvarez Arevalo M."/>
            <person name="Sterndorff E.B."/>
            <person name="Faurdal D."/>
            <person name="Vuksanovic O."/>
            <person name="Mourched A.-S."/>
            <person name="Charusanti P."/>
            <person name="Shaw S."/>
            <person name="Blin K."/>
            <person name="Weber T."/>
        </authorList>
    </citation>
    <scope>NUCLEOTIDE SEQUENCE [LARGE SCALE GENOMIC DNA]</scope>
    <source>
        <strain evidence="4 5">NBC_00185</strain>
    </source>
</reference>
<accession>A0ABZ1KDI8</accession>
<dbReference type="PANTHER" id="PTHR24171">
    <property type="entry name" value="ANKYRIN REPEAT DOMAIN-CONTAINING PROTEIN 39-RELATED"/>
    <property type="match status" value="1"/>
</dbReference>
<name>A0ABZ1KDI8_9ACTN</name>
<dbReference type="SMART" id="SM00248">
    <property type="entry name" value="ANK"/>
    <property type="match status" value="4"/>
</dbReference>
<dbReference type="Pfam" id="PF12796">
    <property type="entry name" value="Ank_2"/>
    <property type="match status" value="1"/>
</dbReference>
<proteinExistence type="predicted"/>
<dbReference type="EMBL" id="CP108135">
    <property type="protein sequence ID" value="WTP69638.1"/>
    <property type="molecule type" value="Genomic_DNA"/>
</dbReference>
<evidence type="ECO:0000256" key="1">
    <source>
        <dbReference type="ARBA" id="ARBA00022737"/>
    </source>
</evidence>
<organism evidence="4 5">
    <name type="scientific">[Kitasatospora] papulosa</name>
    <dbReference type="NCBI Taxonomy" id="1464011"/>
    <lineage>
        <taxon>Bacteria</taxon>
        <taxon>Bacillati</taxon>
        <taxon>Actinomycetota</taxon>
        <taxon>Actinomycetes</taxon>
        <taxon>Kitasatosporales</taxon>
        <taxon>Streptomycetaceae</taxon>
        <taxon>Streptomyces</taxon>
    </lineage>
</organism>
<feature type="repeat" description="ANK" evidence="3">
    <location>
        <begin position="106"/>
        <end position="138"/>
    </location>
</feature>
<dbReference type="PROSITE" id="PS50088">
    <property type="entry name" value="ANK_REPEAT"/>
    <property type="match status" value="3"/>
</dbReference>
<feature type="repeat" description="ANK" evidence="3">
    <location>
        <begin position="153"/>
        <end position="181"/>
    </location>
</feature>
<dbReference type="InterPro" id="IPR036770">
    <property type="entry name" value="Ankyrin_rpt-contain_sf"/>
</dbReference>
<dbReference type="Gene3D" id="1.25.40.20">
    <property type="entry name" value="Ankyrin repeat-containing domain"/>
    <property type="match status" value="1"/>
</dbReference>
<sequence length="224" mass="24167">MNNVTHALCRAAASGDAQQVADVLASGVPPDMRETDRSRTALDQAVWNNHPYVVRILLAAGADPDAKMGEYHETYALRYAAPRSMYEVAQHLLDAGARPDGPVSADQTTPLILAAAQGDVGMVRLLLDRGASPNLVIELQLVEGAAEKLGIPARYSPLSSAAESGHLETVQLLLERGARPDDEVLESVTRGLGRAELTYSFNRRGSIEEFALVREVIERARNIS</sequence>